<evidence type="ECO:0000256" key="1">
    <source>
        <dbReference type="SAM" id="MobiDB-lite"/>
    </source>
</evidence>
<evidence type="ECO:0000313" key="3">
    <source>
        <dbReference type="EMBL" id="NVZ11024.1"/>
    </source>
</evidence>
<name>A0A850RAQ7_9GAMM</name>
<gene>
    <name evidence="3" type="ORF">HW932_17335</name>
</gene>
<comment type="caution">
    <text evidence="3">The sequence shown here is derived from an EMBL/GenBank/DDBJ whole genome shotgun (WGS) entry which is preliminary data.</text>
</comment>
<proteinExistence type="predicted"/>
<feature type="signal peptide" evidence="2">
    <location>
        <begin position="1"/>
        <end position="24"/>
    </location>
</feature>
<feature type="chain" id="PRO_5032634737" evidence="2">
    <location>
        <begin position="25"/>
        <end position="47"/>
    </location>
</feature>
<dbReference type="EMBL" id="JABZEO010000014">
    <property type="protein sequence ID" value="NVZ11024.1"/>
    <property type="molecule type" value="Genomic_DNA"/>
</dbReference>
<dbReference type="AlphaFoldDB" id="A0A850RAQ7"/>
<sequence length="47" mass="4883">MNNKNRPVLAMVAAVLVLGLSACSTTKHEPAPEAPAPVVMEPKADRG</sequence>
<evidence type="ECO:0000313" key="4">
    <source>
        <dbReference type="Proteomes" id="UP000592294"/>
    </source>
</evidence>
<reference evidence="3 4" key="1">
    <citation type="submission" date="2020-06" db="EMBL/GenBank/DDBJ databases">
        <title>Whole-genome sequence of Allochromatium humboldtianum DSM 21881, type strain.</title>
        <authorList>
            <person name="Kyndt J.A."/>
            <person name="Meyer T.E."/>
        </authorList>
    </citation>
    <scope>NUCLEOTIDE SEQUENCE [LARGE SCALE GENOMIC DNA]</scope>
    <source>
        <strain evidence="3 4">DSM 21881</strain>
    </source>
</reference>
<keyword evidence="2" id="KW-0732">Signal</keyword>
<organism evidence="3 4">
    <name type="scientific">Allochromatium humboldtianum</name>
    <dbReference type="NCBI Taxonomy" id="504901"/>
    <lineage>
        <taxon>Bacteria</taxon>
        <taxon>Pseudomonadati</taxon>
        <taxon>Pseudomonadota</taxon>
        <taxon>Gammaproteobacteria</taxon>
        <taxon>Chromatiales</taxon>
        <taxon>Chromatiaceae</taxon>
        <taxon>Allochromatium</taxon>
    </lineage>
</organism>
<evidence type="ECO:0000256" key="2">
    <source>
        <dbReference type="SAM" id="SignalP"/>
    </source>
</evidence>
<dbReference type="Proteomes" id="UP000592294">
    <property type="component" value="Unassembled WGS sequence"/>
</dbReference>
<keyword evidence="4" id="KW-1185">Reference proteome</keyword>
<feature type="region of interest" description="Disordered" evidence="1">
    <location>
        <begin position="26"/>
        <end position="47"/>
    </location>
</feature>
<accession>A0A850RAQ7</accession>
<protein>
    <submittedName>
        <fullName evidence="3">Uncharacterized protein</fullName>
    </submittedName>
</protein>
<dbReference type="PROSITE" id="PS51257">
    <property type="entry name" value="PROKAR_LIPOPROTEIN"/>
    <property type="match status" value="1"/>
</dbReference>